<dbReference type="AlphaFoldDB" id="A0A147DU59"/>
<dbReference type="RefSeq" id="WP_058728840.1">
    <property type="nucleotide sequence ID" value="NZ_LDRB01000036.1"/>
</dbReference>
<protein>
    <recommendedName>
        <fullName evidence="10">Bifunctional purine biosynthesis protein PurH</fullName>
    </recommendedName>
    <domain>
        <recommendedName>
            <fullName evidence="10">Phosphoribosylaminoimidazolecarboxamide formyltransferase</fullName>
            <ecNumber evidence="10">2.1.2.3</ecNumber>
        </recommendedName>
        <alternativeName>
            <fullName evidence="10">AICAR transformylase</fullName>
        </alternativeName>
    </domain>
    <domain>
        <recommendedName>
            <fullName evidence="10">IMP cyclohydrolase</fullName>
            <ecNumber evidence="10">3.5.4.10</ecNumber>
        </recommendedName>
        <alternativeName>
            <fullName evidence="10">ATIC</fullName>
        </alternativeName>
        <alternativeName>
            <fullName evidence="10">IMP synthase</fullName>
        </alternativeName>
        <alternativeName>
            <fullName evidence="10">Inosinicase</fullName>
        </alternativeName>
    </domain>
</protein>
<keyword evidence="6 10" id="KW-0378">Hydrolase</keyword>
<comment type="pathway">
    <text evidence="2 10">Purine metabolism; IMP biosynthesis via de novo pathway; 5-formamido-1-(5-phospho-D-ribosyl)imidazole-4-carboxamide from 5-amino-1-(5-phospho-D-ribosyl)imidazole-4-carboxamide (10-formyl THF route): step 1/1.</text>
</comment>
<dbReference type="InterPro" id="IPR024051">
    <property type="entry name" value="AICAR_Tfase_dup_dom_sf"/>
</dbReference>
<evidence type="ECO:0000313" key="14">
    <source>
        <dbReference type="Proteomes" id="UP000072763"/>
    </source>
</evidence>
<dbReference type="Gene3D" id="3.40.50.1380">
    <property type="entry name" value="Methylglyoxal synthase-like domain"/>
    <property type="match status" value="1"/>
</dbReference>
<dbReference type="STRING" id="465820.NS263_08485"/>
<evidence type="ECO:0000256" key="5">
    <source>
        <dbReference type="ARBA" id="ARBA00022755"/>
    </source>
</evidence>
<evidence type="ECO:0000256" key="8">
    <source>
        <dbReference type="ARBA" id="ARBA00050488"/>
    </source>
</evidence>
<dbReference type="NCBIfam" id="TIGR00355">
    <property type="entry name" value="purH"/>
    <property type="match status" value="1"/>
</dbReference>
<evidence type="ECO:0000256" key="9">
    <source>
        <dbReference type="ARBA" id="ARBA00050687"/>
    </source>
</evidence>
<dbReference type="NCBIfam" id="NF002049">
    <property type="entry name" value="PRK00881.1"/>
    <property type="match status" value="1"/>
</dbReference>
<evidence type="ECO:0000256" key="10">
    <source>
        <dbReference type="HAMAP-Rule" id="MF_00139"/>
    </source>
</evidence>
<dbReference type="CDD" id="cd01421">
    <property type="entry name" value="IMPCH"/>
    <property type="match status" value="1"/>
</dbReference>
<evidence type="ECO:0000256" key="2">
    <source>
        <dbReference type="ARBA" id="ARBA00004954"/>
    </source>
</evidence>
<dbReference type="PANTHER" id="PTHR11692">
    <property type="entry name" value="BIFUNCTIONAL PURINE BIOSYNTHESIS PROTEIN PURH"/>
    <property type="match status" value="1"/>
</dbReference>
<feature type="domain" description="MGS-like" evidence="11">
    <location>
        <begin position="15"/>
        <end position="161"/>
    </location>
</feature>
<dbReference type="InterPro" id="IPR036914">
    <property type="entry name" value="MGS-like_dom_sf"/>
</dbReference>
<dbReference type="GO" id="GO:0003937">
    <property type="term" value="F:IMP cyclohydrolase activity"/>
    <property type="evidence" value="ECO:0007669"/>
    <property type="project" value="UniProtKB-UniRule"/>
</dbReference>
<comment type="domain">
    <text evidence="10">The IMP cyclohydrolase activity resides in the N-terminal region.</text>
</comment>
<keyword evidence="15" id="KW-1185">Reference proteome</keyword>
<dbReference type="SMART" id="SM00798">
    <property type="entry name" value="AICARFT_IMPCHas"/>
    <property type="match status" value="1"/>
</dbReference>
<evidence type="ECO:0000256" key="6">
    <source>
        <dbReference type="ARBA" id="ARBA00022801"/>
    </source>
</evidence>
<dbReference type="OrthoDB" id="9802065at2"/>
<comment type="catalytic activity">
    <reaction evidence="9 10">
        <text>IMP + H2O = 5-formamido-1-(5-phospho-D-ribosyl)imidazole-4-carboxamide</text>
        <dbReference type="Rhea" id="RHEA:18445"/>
        <dbReference type="ChEBI" id="CHEBI:15377"/>
        <dbReference type="ChEBI" id="CHEBI:58053"/>
        <dbReference type="ChEBI" id="CHEBI:58467"/>
        <dbReference type="EC" id="3.5.4.10"/>
    </reaction>
</comment>
<dbReference type="InterPro" id="IPR011607">
    <property type="entry name" value="MGS-like_dom"/>
</dbReference>
<organism evidence="13 14">
    <name type="scientific">Curtobacterium oceanosedimentum</name>
    <dbReference type="NCBI Taxonomy" id="465820"/>
    <lineage>
        <taxon>Bacteria</taxon>
        <taxon>Bacillati</taxon>
        <taxon>Actinomycetota</taxon>
        <taxon>Actinomycetes</taxon>
        <taxon>Micrococcales</taxon>
        <taxon>Microbacteriaceae</taxon>
        <taxon>Curtobacterium</taxon>
    </lineage>
</organism>
<dbReference type="Proteomes" id="UP000078335">
    <property type="component" value="Unassembled WGS sequence"/>
</dbReference>
<dbReference type="FunFam" id="3.40.140.20:FF:000001">
    <property type="entry name" value="Bifunctional purine biosynthesis protein PurH"/>
    <property type="match status" value="1"/>
</dbReference>
<dbReference type="EC" id="3.5.4.10" evidence="10"/>
<evidence type="ECO:0000256" key="4">
    <source>
        <dbReference type="ARBA" id="ARBA00022679"/>
    </source>
</evidence>
<evidence type="ECO:0000313" key="13">
    <source>
        <dbReference type="EMBL" id="KTR53936.1"/>
    </source>
</evidence>
<dbReference type="EMBL" id="LDRB01000036">
    <property type="protein sequence ID" value="KTR40177.1"/>
    <property type="molecule type" value="Genomic_DNA"/>
</dbReference>
<evidence type="ECO:0000313" key="15">
    <source>
        <dbReference type="Proteomes" id="UP000078335"/>
    </source>
</evidence>
<dbReference type="EMBL" id="LDRC01000008">
    <property type="protein sequence ID" value="KTR53936.1"/>
    <property type="molecule type" value="Genomic_DNA"/>
</dbReference>
<dbReference type="GO" id="GO:0004643">
    <property type="term" value="F:phosphoribosylaminoimidazolecarboxamide formyltransferase activity"/>
    <property type="evidence" value="ECO:0007669"/>
    <property type="project" value="UniProtKB-UniRule"/>
</dbReference>
<dbReference type="PATRIC" id="fig|465820.3.peg.1719"/>
<comment type="similarity">
    <text evidence="3 10">Belongs to the PurH family.</text>
</comment>
<keyword evidence="4 10" id="KW-0808">Transferase</keyword>
<dbReference type="InterPro" id="IPR002695">
    <property type="entry name" value="PurH-like"/>
</dbReference>
<dbReference type="SUPFAM" id="SSF53927">
    <property type="entry name" value="Cytidine deaminase-like"/>
    <property type="match status" value="1"/>
</dbReference>
<dbReference type="EC" id="2.1.2.3" evidence="10"/>
<dbReference type="Gene3D" id="3.40.140.20">
    <property type="match status" value="2"/>
</dbReference>
<dbReference type="Pfam" id="PF01808">
    <property type="entry name" value="AICARFT_IMPCHas"/>
    <property type="match status" value="1"/>
</dbReference>
<comment type="catalytic activity">
    <reaction evidence="8 10">
        <text>(6R)-10-formyltetrahydrofolate + 5-amino-1-(5-phospho-beta-D-ribosyl)imidazole-4-carboxamide = 5-formamido-1-(5-phospho-D-ribosyl)imidazole-4-carboxamide + (6S)-5,6,7,8-tetrahydrofolate</text>
        <dbReference type="Rhea" id="RHEA:22192"/>
        <dbReference type="ChEBI" id="CHEBI:57453"/>
        <dbReference type="ChEBI" id="CHEBI:58467"/>
        <dbReference type="ChEBI" id="CHEBI:58475"/>
        <dbReference type="ChEBI" id="CHEBI:195366"/>
        <dbReference type="EC" id="2.1.2.3"/>
    </reaction>
</comment>
<evidence type="ECO:0000313" key="12">
    <source>
        <dbReference type="EMBL" id="KTR40177.1"/>
    </source>
</evidence>
<dbReference type="UniPathway" id="UPA00074">
    <property type="reaction ID" value="UER00133"/>
</dbReference>
<sequence length="552" mass="57270">MSVHAADPSLYRHRDVVPVRRALISVSDKSGLLELAGALADAGVELVSTGSTAQTIRDAGYAVTDVSSVTGFPESLDGRVKTLHPAVHAGLLADLRLESHEQQLADLGIAPFELVVVNLYPFVETVASGADSATVVENVDIGGPAMVRASAKNHPNVAIVVAPSSYAEVVEAVRAGGTTLELRKRLAAQAFAHTASYDAAVASYFATDVVASDAAAVADHAAAPTVDGDLETPGSFDETLRIEADLTATLRYGENAHQAAALYTTTGGAGIAQATQLHGKEMSYNNYVDADAAVRAAYDFDTPAVAIIKHANPCGIATAPADAADPIASAHAAAHACDPLSAFGGVIAANRPVTKQMAETVRDIFTEVVVAPAFDPEALDVLSQKKNIRLLTLPSDFALATRELKQVSGGFLVQDADRFTAFDQSTWTLVSGEPADDATLADLAFAWKASRAVKSNAILLADQGASVGVGMGQVNRVDSCHLAVDRAGDRARGSVAASDAFFPFADGLQVLLDAGVRAVAQPGGSVRDDEVIAAAQAAGVTMYFTGERHFFH</sequence>
<dbReference type="Pfam" id="PF02142">
    <property type="entry name" value="MGS"/>
    <property type="match status" value="1"/>
</dbReference>
<proteinExistence type="inferred from homology"/>
<dbReference type="GO" id="GO:0006189">
    <property type="term" value="P:'de novo' IMP biosynthetic process"/>
    <property type="evidence" value="ECO:0007669"/>
    <property type="project" value="UniProtKB-UniRule"/>
</dbReference>
<dbReference type="SMART" id="SM00851">
    <property type="entry name" value="MGS"/>
    <property type="match status" value="1"/>
</dbReference>
<keyword evidence="5 10" id="KW-0658">Purine biosynthesis</keyword>
<dbReference type="FunFam" id="3.40.50.1380:FF:000001">
    <property type="entry name" value="Bifunctional purine biosynthesis protein PurH"/>
    <property type="match status" value="1"/>
</dbReference>
<dbReference type="InterPro" id="IPR016193">
    <property type="entry name" value="Cytidine_deaminase-like"/>
</dbReference>
<name>A0A147DU59_9MICO</name>
<dbReference type="HAMAP" id="MF_00139">
    <property type="entry name" value="PurH"/>
    <property type="match status" value="1"/>
</dbReference>
<evidence type="ECO:0000256" key="3">
    <source>
        <dbReference type="ARBA" id="ARBA00007667"/>
    </source>
</evidence>
<keyword evidence="7 10" id="KW-0511">Multifunctional enzyme</keyword>
<dbReference type="PROSITE" id="PS51855">
    <property type="entry name" value="MGS"/>
    <property type="match status" value="1"/>
</dbReference>
<evidence type="ECO:0000256" key="7">
    <source>
        <dbReference type="ARBA" id="ARBA00023268"/>
    </source>
</evidence>
<reference evidence="14 15" key="1">
    <citation type="journal article" date="2016" name="Front. Microbiol.">
        <title>Genomic Resource of Rice Seed Associated Bacteria.</title>
        <authorList>
            <person name="Midha S."/>
            <person name="Bansal K."/>
            <person name="Sharma S."/>
            <person name="Kumar N."/>
            <person name="Patil P.P."/>
            <person name="Chaudhry V."/>
            <person name="Patil P.B."/>
        </authorList>
    </citation>
    <scope>NUCLEOTIDE SEQUENCE [LARGE SCALE GENOMIC DNA]</scope>
    <source>
        <strain evidence="12 15">NS263</strain>
        <strain evidence="13 14">NS359</strain>
    </source>
</reference>
<evidence type="ECO:0000256" key="1">
    <source>
        <dbReference type="ARBA" id="ARBA00004844"/>
    </source>
</evidence>
<comment type="pathway">
    <text evidence="1 10">Purine metabolism; IMP biosynthesis via de novo pathway; IMP from 5-formamido-1-(5-phospho-D-ribosyl)imidazole-4-carboxamide: step 1/1.</text>
</comment>
<dbReference type="GO" id="GO:0005829">
    <property type="term" value="C:cytosol"/>
    <property type="evidence" value="ECO:0007669"/>
    <property type="project" value="TreeGrafter"/>
</dbReference>
<dbReference type="PANTHER" id="PTHR11692:SF0">
    <property type="entry name" value="BIFUNCTIONAL PURINE BIOSYNTHESIS PROTEIN ATIC"/>
    <property type="match status" value="1"/>
</dbReference>
<evidence type="ECO:0000259" key="11">
    <source>
        <dbReference type="PROSITE" id="PS51855"/>
    </source>
</evidence>
<comment type="caution">
    <text evidence="13">The sequence shown here is derived from an EMBL/GenBank/DDBJ whole genome shotgun (WGS) entry which is preliminary data.</text>
</comment>
<gene>
    <name evidence="10 13" type="primary">purH</name>
    <name evidence="12" type="ORF">NS263_08485</name>
    <name evidence="13" type="ORF">NS359_01550</name>
</gene>
<dbReference type="PIRSF" id="PIRSF000414">
    <property type="entry name" value="AICARFT_IMPCHas"/>
    <property type="match status" value="1"/>
</dbReference>
<accession>A0A147DU59</accession>
<dbReference type="Proteomes" id="UP000072763">
    <property type="component" value="Unassembled WGS sequence"/>
</dbReference>
<dbReference type="SUPFAM" id="SSF52335">
    <property type="entry name" value="Methylglyoxal synthase-like"/>
    <property type="match status" value="1"/>
</dbReference>